<proteinExistence type="predicted"/>
<keyword evidence="2" id="KW-0472">Membrane</keyword>
<feature type="transmembrane region" description="Helical" evidence="2">
    <location>
        <begin position="228"/>
        <end position="248"/>
    </location>
</feature>
<dbReference type="KEGG" id="dpte:113797832"/>
<evidence type="ECO:0000313" key="3">
    <source>
        <dbReference type="Proteomes" id="UP000515146"/>
    </source>
</evidence>
<dbReference type="RefSeq" id="XP_027204074.1">
    <property type="nucleotide sequence ID" value="XM_027348273.1"/>
</dbReference>
<protein>
    <submittedName>
        <fullName evidence="4 5">Uncharacterized protein LOC113797832</fullName>
    </submittedName>
</protein>
<accession>A0A6P6YGX3</accession>
<feature type="region of interest" description="Disordered" evidence="1">
    <location>
        <begin position="57"/>
        <end position="113"/>
    </location>
</feature>
<evidence type="ECO:0000256" key="2">
    <source>
        <dbReference type="SAM" id="Phobius"/>
    </source>
</evidence>
<dbReference type="AlphaFoldDB" id="A0A6P6YGX3"/>
<dbReference type="RefSeq" id="XP_027204075.1">
    <property type="nucleotide sequence ID" value="XM_027348274.1"/>
</dbReference>
<gene>
    <name evidence="4 5 6" type="primary">LOC113797832</name>
</gene>
<sequence>METKMMARLPITILINQRSSLMLWLSLILFAYCTSLPYVLSSSSSSIPSSIQSISSKTHRLRGHSTGHSSRPSSYPTRSIPTRYHSSITNSSSNQPYSTLSSSQSQSLSSSSSTTKVHGAVDCIIAIHDEISWCNQSYYQSLTQVIIKGYRKESRVYRRQYCCGHWSLQRCIFTIMQRKCDQETYDKIRDARSMDWRNTKDYSQQQINCDDYEHNSPVCSSTKPTVTLYYSCNLIMILVIITIITMVLW</sequence>
<keyword evidence="2" id="KW-1133">Transmembrane helix</keyword>
<dbReference type="Proteomes" id="UP000515146">
    <property type="component" value="Unplaced"/>
</dbReference>
<dbReference type="RefSeq" id="XP_027204076.1">
    <property type="nucleotide sequence ID" value="XM_027348275.1"/>
</dbReference>
<keyword evidence="2" id="KW-0812">Transmembrane</keyword>
<reference evidence="4 5" key="1">
    <citation type="submission" date="2025-04" db="UniProtKB">
        <authorList>
            <consortium name="RefSeq"/>
        </authorList>
    </citation>
    <scope>IDENTIFICATION</scope>
    <source>
        <strain evidence="4 5">Airmid</strain>
    </source>
</reference>
<name>A0A6P6YGX3_DERPT</name>
<evidence type="ECO:0000313" key="4">
    <source>
        <dbReference type="RefSeq" id="XP_027204074.1"/>
    </source>
</evidence>
<keyword evidence="3" id="KW-1185">Reference proteome</keyword>
<dbReference type="OrthoDB" id="6511520at2759"/>
<evidence type="ECO:0000256" key="1">
    <source>
        <dbReference type="SAM" id="MobiDB-lite"/>
    </source>
</evidence>
<organism evidence="3 4">
    <name type="scientific">Dermatophagoides pteronyssinus</name>
    <name type="common">European house dust mite</name>
    <dbReference type="NCBI Taxonomy" id="6956"/>
    <lineage>
        <taxon>Eukaryota</taxon>
        <taxon>Metazoa</taxon>
        <taxon>Ecdysozoa</taxon>
        <taxon>Arthropoda</taxon>
        <taxon>Chelicerata</taxon>
        <taxon>Arachnida</taxon>
        <taxon>Acari</taxon>
        <taxon>Acariformes</taxon>
        <taxon>Sarcoptiformes</taxon>
        <taxon>Astigmata</taxon>
        <taxon>Psoroptidia</taxon>
        <taxon>Analgoidea</taxon>
        <taxon>Pyroglyphidae</taxon>
        <taxon>Dermatophagoidinae</taxon>
        <taxon>Dermatophagoides</taxon>
    </lineage>
</organism>
<feature type="compositionally biased region" description="Low complexity" evidence="1">
    <location>
        <begin position="90"/>
        <end position="113"/>
    </location>
</feature>
<evidence type="ECO:0000313" key="5">
    <source>
        <dbReference type="RefSeq" id="XP_027204075.1"/>
    </source>
</evidence>
<dbReference type="GeneID" id="113797832"/>
<evidence type="ECO:0000313" key="6">
    <source>
        <dbReference type="RefSeq" id="XP_027204076.1"/>
    </source>
</evidence>
<feature type="transmembrane region" description="Helical" evidence="2">
    <location>
        <begin position="21"/>
        <end position="40"/>
    </location>
</feature>
<feature type="compositionally biased region" description="Polar residues" evidence="1">
    <location>
        <begin position="66"/>
        <end position="89"/>
    </location>
</feature>